<dbReference type="Gene3D" id="1.10.10.10">
    <property type="entry name" value="Winged helix-like DNA-binding domain superfamily/Winged helix DNA-binding domain"/>
    <property type="match status" value="1"/>
</dbReference>
<comment type="caution">
    <text evidence="1">The sequence shown here is derived from an EMBL/GenBank/DDBJ whole genome shotgun (WGS) entry which is preliminary data.</text>
</comment>
<organism evidence="1 2">
    <name type="scientific">Entotheonella factor</name>
    <dbReference type="NCBI Taxonomy" id="1429438"/>
    <lineage>
        <taxon>Bacteria</taxon>
        <taxon>Pseudomonadati</taxon>
        <taxon>Nitrospinota/Tectimicrobiota group</taxon>
        <taxon>Candidatus Tectimicrobiota</taxon>
        <taxon>Candidatus Entotheonellia</taxon>
        <taxon>Candidatus Entotheonellales</taxon>
        <taxon>Candidatus Entotheonellaceae</taxon>
        <taxon>Candidatus Entotheonella</taxon>
    </lineage>
</organism>
<accession>W4L1K7</accession>
<dbReference type="InterPro" id="IPR036388">
    <property type="entry name" value="WH-like_DNA-bd_sf"/>
</dbReference>
<evidence type="ECO:0000313" key="2">
    <source>
        <dbReference type="Proteomes" id="UP000019141"/>
    </source>
</evidence>
<dbReference type="SUPFAM" id="SSF46785">
    <property type="entry name" value="Winged helix' DNA-binding domain"/>
    <property type="match status" value="1"/>
</dbReference>
<evidence type="ECO:0008006" key="3">
    <source>
        <dbReference type="Google" id="ProtNLM"/>
    </source>
</evidence>
<proteinExistence type="predicted"/>
<protein>
    <recommendedName>
        <fullName evidence="3">HTH marR-type domain-containing protein</fullName>
    </recommendedName>
</protein>
<reference evidence="1 2" key="1">
    <citation type="journal article" date="2014" name="Nature">
        <title>An environmental bacterial taxon with a large and distinct metabolic repertoire.</title>
        <authorList>
            <person name="Wilson M.C."/>
            <person name="Mori T."/>
            <person name="Ruckert C."/>
            <person name="Uria A.R."/>
            <person name="Helf M.J."/>
            <person name="Takada K."/>
            <person name="Gernert C."/>
            <person name="Steffens U.A."/>
            <person name="Heycke N."/>
            <person name="Schmitt S."/>
            <person name="Rinke C."/>
            <person name="Helfrich E.J."/>
            <person name="Brachmann A.O."/>
            <person name="Gurgui C."/>
            <person name="Wakimoto T."/>
            <person name="Kracht M."/>
            <person name="Crusemann M."/>
            <person name="Hentschel U."/>
            <person name="Abe I."/>
            <person name="Matsunaga S."/>
            <person name="Kalinowski J."/>
            <person name="Takeyama H."/>
            <person name="Piel J."/>
        </authorList>
    </citation>
    <scope>NUCLEOTIDE SEQUENCE [LARGE SCALE GENOMIC DNA]</scope>
    <source>
        <strain evidence="2">TSY1</strain>
    </source>
</reference>
<dbReference type="InterPro" id="IPR036390">
    <property type="entry name" value="WH_DNA-bd_sf"/>
</dbReference>
<dbReference type="EMBL" id="AZHW01001780">
    <property type="protein sequence ID" value="ETW91963.1"/>
    <property type="molecule type" value="Genomic_DNA"/>
</dbReference>
<evidence type="ECO:0000313" key="1">
    <source>
        <dbReference type="EMBL" id="ETW91963.1"/>
    </source>
</evidence>
<dbReference type="HOGENOM" id="CLU_2435372_0_0_7"/>
<name>W4L1K7_ENTF1</name>
<dbReference type="Proteomes" id="UP000019141">
    <property type="component" value="Unassembled WGS sequence"/>
</dbReference>
<keyword evidence="2" id="KW-1185">Reference proteome</keyword>
<gene>
    <name evidence="1" type="ORF">ETSY1_45900</name>
</gene>
<sequence>MAARRLSKLQRQILSSMWTQYERTQGGISTGHLELVQTLGRDKSNVSHSLRTLEARGLITIGRTLGGQATHLDLTSEGRKLASKLAQKL</sequence>
<dbReference type="AlphaFoldDB" id="W4L1K7"/>